<evidence type="ECO:0000313" key="3">
    <source>
        <dbReference type="Proteomes" id="UP000325797"/>
    </source>
</evidence>
<accession>A0A5J6MT19</accession>
<feature type="chain" id="PRO_5023814532" description="Lipoprotein" evidence="1">
    <location>
        <begin position="21"/>
        <end position="156"/>
    </location>
</feature>
<evidence type="ECO:0008006" key="4">
    <source>
        <dbReference type="Google" id="ProtNLM"/>
    </source>
</evidence>
<keyword evidence="1" id="KW-0732">Signal</keyword>
<feature type="signal peptide" evidence="1">
    <location>
        <begin position="1"/>
        <end position="20"/>
    </location>
</feature>
<dbReference type="AlphaFoldDB" id="A0A5J6MT19"/>
<dbReference type="EMBL" id="CP042582">
    <property type="protein sequence ID" value="QEX20489.1"/>
    <property type="molecule type" value="Genomic_DNA"/>
</dbReference>
<proteinExistence type="predicted"/>
<dbReference type="KEGG" id="hadh:FRZ61_04060"/>
<name>A0A5J6MT19_9PROT</name>
<evidence type="ECO:0000313" key="2">
    <source>
        <dbReference type="EMBL" id="QEX20489.1"/>
    </source>
</evidence>
<dbReference type="OrthoDB" id="7349629at2"/>
<gene>
    <name evidence="2" type="ORF">FRZ61_04060</name>
</gene>
<keyword evidence="3" id="KW-1185">Reference proteome</keyword>
<evidence type="ECO:0000256" key="1">
    <source>
        <dbReference type="SAM" id="SignalP"/>
    </source>
</evidence>
<protein>
    <recommendedName>
        <fullName evidence="4">Lipoprotein</fullName>
    </recommendedName>
</protein>
<sequence>MKAQRVLTAFALALSLAGWGCTQTGGGSSIPSLESSSRMEESGDWSAHLPSVYPGLLACLEANPSKPAYVGDVATQDDGTLAVHTVGADGSVFKCSVAANGGDPSANEPDDGAVLKGPYFYPENHVGPVSACTSTDKEPVFTTGKDLVGWLAWPSC</sequence>
<reference evidence="2 3" key="1">
    <citation type="submission" date="2019-08" db="EMBL/GenBank/DDBJ databases">
        <title>Hyperibacter terrae gen. nov., sp. nov. and Hyperibacter viscosus sp. nov., two new members in the family Rhodospirillaceae isolated from the rhizosphere of Hypericum perforatum.</title>
        <authorList>
            <person name="Noviana Z."/>
        </authorList>
    </citation>
    <scope>NUCLEOTIDE SEQUENCE [LARGE SCALE GENOMIC DNA]</scope>
    <source>
        <strain evidence="2 3">R5959</strain>
    </source>
</reference>
<dbReference type="RefSeq" id="WP_151114717.1">
    <property type="nucleotide sequence ID" value="NZ_CP042582.1"/>
</dbReference>
<organism evidence="2 3">
    <name type="scientific">Hypericibacter adhaerens</name>
    <dbReference type="NCBI Taxonomy" id="2602016"/>
    <lineage>
        <taxon>Bacteria</taxon>
        <taxon>Pseudomonadati</taxon>
        <taxon>Pseudomonadota</taxon>
        <taxon>Alphaproteobacteria</taxon>
        <taxon>Rhodospirillales</taxon>
        <taxon>Dongiaceae</taxon>
        <taxon>Hypericibacter</taxon>
    </lineage>
</organism>
<dbReference type="Proteomes" id="UP000325797">
    <property type="component" value="Chromosome"/>
</dbReference>